<dbReference type="InterPro" id="IPR007197">
    <property type="entry name" value="rSAM"/>
</dbReference>
<dbReference type="Pfam" id="PF04055">
    <property type="entry name" value="Radical_SAM"/>
    <property type="match status" value="1"/>
</dbReference>
<dbReference type="PANTHER" id="PTHR43273">
    <property type="entry name" value="ANAEROBIC SULFATASE-MATURATING ENZYME HOMOLOG ASLB-RELATED"/>
    <property type="match status" value="1"/>
</dbReference>
<evidence type="ECO:0000259" key="7">
    <source>
        <dbReference type="PROSITE" id="PS51918"/>
    </source>
</evidence>
<dbReference type="CDD" id="cd01335">
    <property type="entry name" value="Radical_SAM"/>
    <property type="match status" value="1"/>
</dbReference>
<keyword evidence="2" id="KW-0949">S-adenosyl-L-methionine</keyword>
<comment type="cofactor">
    <cofactor evidence="1">
        <name>[4Fe-4S] cluster</name>
        <dbReference type="ChEBI" id="CHEBI:49883"/>
    </cofactor>
</comment>
<keyword evidence="3" id="KW-0479">Metal-binding</keyword>
<name>A0A1U9MET3_9HYPH</name>
<keyword evidence="5" id="KW-0411">Iron-sulfur</keyword>
<evidence type="ECO:0000256" key="1">
    <source>
        <dbReference type="ARBA" id="ARBA00001966"/>
    </source>
</evidence>
<dbReference type="AlphaFoldDB" id="A0A1U9MET3"/>
<dbReference type="SFLD" id="SFLDG01067">
    <property type="entry name" value="SPASM/twitch_domain_containing"/>
    <property type="match status" value="1"/>
</dbReference>
<evidence type="ECO:0000256" key="4">
    <source>
        <dbReference type="ARBA" id="ARBA00023004"/>
    </source>
</evidence>
<dbReference type="SUPFAM" id="SSF102114">
    <property type="entry name" value="Radical SAM enzymes"/>
    <property type="match status" value="1"/>
</dbReference>
<evidence type="ECO:0000256" key="6">
    <source>
        <dbReference type="ARBA" id="ARBA00023601"/>
    </source>
</evidence>
<dbReference type="SFLD" id="SFLDG01384">
    <property type="entry name" value="thioether_bond_formation_requi"/>
    <property type="match status" value="1"/>
</dbReference>
<keyword evidence="9" id="KW-1185">Reference proteome</keyword>
<evidence type="ECO:0000313" key="8">
    <source>
        <dbReference type="EMBL" id="AQT46171.1"/>
    </source>
</evidence>
<evidence type="ECO:0000256" key="3">
    <source>
        <dbReference type="ARBA" id="ARBA00022723"/>
    </source>
</evidence>
<dbReference type="InterPro" id="IPR024023">
    <property type="entry name" value="rSAM_paired_HxsB"/>
</dbReference>
<dbReference type="InterPro" id="IPR023867">
    <property type="entry name" value="Sulphatase_maturase_rSAM"/>
</dbReference>
<dbReference type="SFLD" id="SFLDG01386">
    <property type="entry name" value="main_SPASM_domain-containing"/>
    <property type="match status" value="1"/>
</dbReference>
<evidence type="ECO:0000256" key="2">
    <source>
        <dbReference type="ARBA" id="ARBA00022691"/>
    </source>
</evidence>
<reference evidence="8 9" key="1">
    <citation type="submission" date="2016-11" db="EMBL/GenBank/DDBJ databases">
        <title>Comparative genomics of Bartonella apis.</title>
        <authorList>
            <person name="Engel P."/>
        </authorList>
    </citation>
    <scope>NUCLEOTIDE SEQUENCE [LARGE SCALE GENOMIC DNA]</scope>
    <source>
        <strain evidence="8 9">BBC0122</strain>
    </source>
</reference>
<dbReference type="Gene3D" id="3.20.20.70">
    <property type="entry name" value="Aldolase class I"/>
    <property type="match status" value="1"/>
</dbReference>
<dbReference type="EMBL" id="CP015625">
    <property type="protein sequence ID" value="AQT46171.1"/>
    <property type="molecule type" value="Genomic_DNA"/>
</dbReference>
<gene>
    <name evidence="8" type="ORF">BBC0122_000300</name>
</gene>
<protein>
    <submittedName>
        <fullName evidence="8">His-Xaa-Ser system radical SAM maturase HxsB</fullName>
    </submittedName>
</protein>
<dbReference type="SMART" id="SM00729">
    <property type="entry name" value="Elp3"/>
    <property type="match status" value="1"/>
</dbReference>
<evidence type="ECO:0000313" key="9">
    <source>
        <dbReference type="Proteomes" id="UP000189632"/>
    </source>
</evidence>
<accession>A0A1U9MET3</accession>
<dbReference type="Proteomes" id="UP000189632">
    <property type="component" value="Chromosome"/>
</dbReference>
<dbReference type="PROSITE" id="PS51918">
    <property type="entry name" value="RADICAL_SAM"/>
    <property type="match status" value="1"/>
</dbReference>
<dbReference type="GO" id="GO:0046872">
    <property type="term" value="F:metal ion binding"/>
    <property type="evidence" value="ECO:0007669"/>
    <property type="project" value="UniProtKB-KW"/>
</dbReference>
<dbReference type="PANTHER" id="PTHR43273:SF3">
    <property type="entry name" value="ANAEROBIC SULFATASE-MATURATING ENZYME HOMOLOG ASLB-RELATED"/>
    <property type="match status" value="1"/>
</dbReference>
<dbReference type="CDD" id="cd21109">
    <property type="entry name" value="SPASM"/>
    <property type="match status" value="1"/>
</dbReference>
<dbReference type="InterPro" id="IPR058240">
    <property type="entry name" value="rSAM_sf"/>
</dbReference>
<dbReference type="SFLD" id="SFLDS00029">
    <property type="entry name" value="Radical_SAM"/>
    <property type="match status" value="1"/>
</dbReference>
<organism evidence="8 9">
    <name type="scientific">Bartonella choladocola</name>
    <dbReference type="NCBI Taxonomy" id="2750995"/>
    <lineage>
        <taxon>Bacteria</taxon>
        <taxon>Pseudomonadati</taxon>
        <taxon>Pseudomonadota</taxon>
        <taxon>Alphaproteobacteria</taxon>
        <taxon>Hyphomicrobiales</taxon>
        <taxon>Bartonellaceae</taxon>
        <taxon>Bartonella</taxon>
    </lineage>
</organism>
<keyword evidence="4" id="KW-0408">Iron</keyword>
<dbReference type="InterPro" id="IPR013785">
    <property type="entry name" value="Aldolase_TIM"/>
</dbReference>
<comment type="similarity">
    <text evidence="6">Belongs to the radical SAM superfamily. Anaerobic sulfatase-maturating enzyme family.</text>
</comment>
<dbReference type="RefSeq" id="WP_077990239.1">
    <property type="nucleotide sequence ID" value="NZ_CAXUOT020000001.1"/>
</dbReference>
<dbReference type="NCBIfam" id="TIGR03978">
    <property type="entry name" value="rSAM_paired_1"/>
    <property type="match status" value="1"/>
</dbReference>
<dbReference type="GO" id="GO:0051536">
    <property type="term" value="F:iron-sulfur cluster binding"/>
    <property type="evidence" value="ECO:0007669"/>
    <property type="project" value="UniProtKB-KW"/>
</dbReference>
<proteinExistence type="inferred from homology"/>
<dbReference type="OrthoDB" id="9782387at2"/>
<sequence>MSKFKSIDSYIPKKEYELLPFKFDHFDDKRCIITNMVGEYLLLNNNDLYSLINKKISSDSSIFSSLRSKHFIRYEGENSPLELLALKYRTRLSKLVNFTNLHVFVVTLRCDHSCPYCQVSRQSEDKNQFDMTYEMADKALDFVFKSPNPAIKIEFQGGEPLLNFPMVQYIVEQAEFRNKSENRNLQFVIATTLSLLTDEILEFCRDHSVMLSSSLDGPQDLHNANRPRPSKNSHQLFEDGLNKARAVLGYDRVSALMTTTDKSLSRVRDIIDEYVRLGFNSVFLRALSPYGFAIKTKRYMMYDVDRWLKFFKEGLDYIIFLNKSGIPFVEVYSALILKKMLTSDDPGFVDLMNPAGAGIAAIVFNYDGYVYASDESRMLAEMGDFKFRLGNILTQSYEDIIFSDQLLDALEDSFTLSVPMCSDCAFEPYCGAEPVFHYAVYKDMVGRKPESAFCKKNMSIYKHLITLMENDEETKSIFLRWATQC</sequence>
<dbReference type="InterPro" id="IPR006638">
    <property type="entry name" value="Elp3/MiaA/NifB-like_rSAM"/>
</dbReference>
<evidence type="ECO:0000256" key="5">
    <source>
        <dbReference type="ARBA" id="ARBA00023014"/>
    </source>
</evidence>
<dbReference type="KEGG" id="bapi:BBC0122_000300"/>
<feature type="domain" description="Radical SAM core" evidence="7">
    <location>
        <begin position="88"/>
        <end position="327"/>
    </location>
</feature>
<dbReference type="GO" id="GO:0016491">
    <property type="term" value="F:oxidoreductase activity"/>
    <property type="evidence" value="ECO:0007669"/>
    <property type="project" value="InterPro"/>
</dbReference>